<sequence length="455" mass="50213">MSLTACSDGVIAPLHRPQELVVITREGPTTFTADANLGEAGFEHDLATMFAEEVGLPIRFIVASDEDEALQKLRKGDAQLAAAWLTPEIDPALPASQPFAESGSIVVTHEASLPVSDVASLNSKTVYVLAGSRQADVLRELKEKAPRLKIQEVHASSPLDLLEGVAHQRYGAVLVDHTAFDIGANFYPELIGDLEVGPDEPISWLFAPGSDVKLKQKADAFIERKLSDGTVERLKDRYFGHVERLDQADIEGFLDRMRNTLPQYRDLFQEAQARTGIDWRLLAALAYQESLWNPQATSTTGVRGMMMLTTETADRLRVSNRLDARQSVLAGARYLAELRDSLPSSVRGPDRLWMAVAAYNLGLGHMNGARSIASSLKVNPDAWYEMKKVLPLLARPDYYHRLKSGKARGGEAVILVENVRIYADILGRHELAWRPMPRRADGNTELAGTPTLNNR</sequence>
<dbReference type="SUPFAM" id="SSF53850">
    <property type="entry name" value="Periplasmic binding protein-like II"/>
    <property type="match status" value="1"/>
</dbReference>
<comment type="similarity">
    <text evidence="2">Belongs to the transglycosylase Slt family.</text>
</comment>
<keyword evidence="4" id="KW-0998">Cell outer membrane</keyword>
<dbReference type="SUPFAM" id="SSF53955">
    <property type="entry name" value="Lysozyme-like"/>
    <property type="match status" value="1"/>
</dbReference>
<dbReference type="PROSITE" id="PS00922">
    <property type="entry name" value="TRANSGLYCOSYLASE"/>
    <property type="match status" value="1"/>
</dbReference>
<keyword evidence="7" id="KW-1185">Reference proteome</keyword>
<dbReference type="PANTHER" id="PTHR35936">
    <property type="entry name" value="MEMBRANE-BOUND LYTIC MUREIN TRANSGLYCOSYLASE F"/>
    <property type="match status" value="1"/>
</dbReference>
<dbReference type="SMART" id="SM00062">
    <property type="entry name" value="PBPb"/>
    <property type="match status" value="1"/>
</dbReference>
<dbReference type="EMBL" id="JAATWB010000003">
    <property type="protein sequence ID" value="NJA88851.1"/>
    <property type="molecule type" value="Genomic_DNA"/>
</dbReference>
<reference evidence="7" key="1">
    <citation type="submission" date="2020-03" db="EMBL/GenBank/DDBJ databases">
        <title>Whole-genome sequence of the purple nonsulfur bacterium Rhodocyclus tenuis DSM112.</title>
        <authorList>
            <person name="Kyndt J.A."/>
            <person name="Meyer T.E."/>
        </authorList>
    </citation>
    <scope>NUCLEOTIDE SEQUENCE [LARGE SCALE GENOMIC DNA]</scope>
    <source>
        <strain evidence="7">DSM 112</strain>
    </source>
</reference>
<dbReference type="InterPro" id="IPR000189">
    <property type="entry name" value="Transglyc_AS"/>
</dbReference>
<protein>
    <submittedName>
        <fullName evidence="6">Membrane-bound lytic murein transglycosylase MltF</fullName>
        <ecNumber evidence="6">4.2.2.-</ecNumber>
    </submittedName>
</protein>
<dbReference type="InterPro" id="IPR023346">
    <property type="entry name" value="Lysozyme-like_dom_sf"/>
</dbReference>
<dbReference type="NCBIfam" id="NF008112">
    <property type="entry name" value="PRK10859.1"/>
    <property type="match status" value="1"/>
</dbReference>
<dbReference type="InterPro" id="IPR001638">
    <property type="entry name" value="Solute-binding_3/MltF_N"/>
</dbReference>
<evidence type="ECO:0000259" key="5">
    <source>
        <dbReference type="SMART" id="SM00062"/>
    </source>
</evidence>
<proteinExistence type="inferred from homology"/>
<keyword evidence="6" id="KW-0456">Lyase</keyword>
<keyword evidence="4" id="KW-0472">Membrane</keyword>
<evidence type="ECO:0000256" key="3">
    <source>
        <dbReference type="ARBA" id="ARBA00022729"/>
    </source>
</evidence>
<dbReference type="GO" id="GO:0016829">
    <property type="term" value="F:lyase activity"/>
    <property type="evidence" value="ECO:0007669"/>
    <property type="project" value="UniProtKB-KW"/>
</dbReference>
<dbReference type="Pfam" id="PF01464">
    <property type="entry name" value="SLT"/>
    <property type="match status" value="1"/>
</dbReference>
<evidence type="ECO:0000256" key="1">
    <source>
        <dbReference type="ARBA" id="ARBA00004339"/>
    </source>
</evidence>
<evidence type="ECO:0000256" key="2">
    <source>
        <dbReference type="ARBA" id="ARBA00007734"/>
    </source>
</evidence>
<dbReference type="CDD" id="cd01009">
    <property type="entry name" value="PBP2_YfhD_N"/>
    <property type="match status" value="1"/>
</dbReference>
<comment type="subcellular location">
    <subcellularLocation>
        <location evidence="1">Cell outer membrane</location>
        <topology evidence="1">Peripheral membrane protein</topology>
    </subcellularLocation>
</comment>
<dbReference type="Pfam" id="PF00497">
    <property type="entry name" value="SBP_bac_3"/>
    <property type="match status" value="1"/>
</dbReference>
<evidence type="ECO:0000313" key="6">
    <source>
        <dbReference type="EMBL" id="NJA88851.1"/>
    </source>
</evidence>
<keyword evidence="3" id="KW-0732">Signal</keyword>
<dbReference type="CDD" id="cd13403">
    <property type="entry name" value="MLTF-like"/>
    <property type="match status" value="1"/>
</dbReference>
<dbReference type="Proteomes" id="UP000720344">
    <property type="component" value="Unassembled WGS sequence"/>
</dbReference>
<dbReference type="InterPro" id="IPR008258">
    <property type="entry name" value="Transglycosylase_SLT_dom_1"/>
</dbReference>
<accession>A0ABX0WHS4</accession>
<dbReference type="Gene3D" id="1.10.530.10">
    <property type="match status" value="1"/>
</dbReference>
<dbReference type="Gene3D" id="3.40.190.10">
    <property type="entry name" value="Periplasmic binding protein-like II"/>
    <property type="match status" value="2"/>
</dbReference>
<dbReference type="EC" id="4.2.2.-" evidence="6"/>
<comment type="caution">
    <text evidence="6">The sequence shown here is derived from an EMBL/GenBank/DDBJ whole genome shotgun (WGS) entry which is preliminary data.</text>
</comment>
<evidence type="ECO:0000256" key="4">
    <source>
        <dbReference type="ARBA" id="ARBA00023237"/>
    </source>
</evidence>
<organism evidence="6 7">
    <name type="scientific">Rhodocyclus gracilis</name>
    <dbReference type="NCBI Taxonomy" id="2929842"/>
    <lineage>
        <taxon>Bacteria</taxon>
        <taxon>Pseudomonadati</taxon>
        <taxon>Pseudomonadota</taxon>
        <taxon>Betaproteobacteria</taxon>
        <taxon>Rhodocyclales</taxon>
        <taxon>Rhodocyclaceae</taxon>
        <taxon>Rhodocyclus</taxon>
    </lineage>
</organism>
<gene>
    <name evidence="6" type="primary">mltF</name>
    <name evidence="6" type="ORF">HCX48_06415</name>
</gene>
<feature type="domain" description="Solute-binding protein family 3/N-terminal" evidence="5">
    <location>
        <begin position="19"/>
        <end position="242"/>
    </location>
</feature>
<dbReference type="RefSeq" id="WP_194286379.1">
    <property type="nucleotide sequence ID" value="NZ_JAATWB010000003.1"/>
</dbReference>
<name>A0ABX0WHS4_9RHOO</name>
<dbReference type="PANTHER" id="PTHR35936:SF32">
    <property type="entry name" value="MEMBRANE-BOUND LYTIC MUREIN TRANSGLYCOSYLASE F"/>
    <property type="match status" value="1"/>
</dbReference>
<evidence type="ECO:0000313" key="7">
    <source>
        <dbReference type="Proteomes" id="UP000720344"/>
    </source>
</evidence>